<evidence type="ECO:0000256" key="1">
    <source>
        <dbReference type="ARBA" id="ARBA00001966"/>
    </source>
</evidence>
<dbReference type="RefSeq" id="WP_229110289.1">
    <property type="nucleotide sequence ID" value="NZ_CP064788.1"/>
</dbReference>
<keyword evidence="17" id="KW-1185">Reference proteome</keyword>
<feature type="binding site" evidence="14">
    <location>
        <position position="537"/>
    </location>
    <ligand>
        <name>[Ni-4Fe-4S] cluster</name>
        <dbReference type="ChEBI" id="CHEBI:47739"/>
    </ligand>
</feature>
<feature type="binding site" evidence="14">
    <location>
        <position position="303"/>
    </location>
    <ligand>
        <name>[Ni-4Fe-4S] cluster</name>
        <dbReference type="ChEBI" id="CHEBI:47739"/>
    </ligand>
</feature>
<dbReference type="InterPro" id="IPR016099">
    <property type="entry name" value="Prismane-like_a/b-sand"/>
</dbReference>
<feature type="binding site" evidence="14">
    <location>
        <position position="53"/>
    </location>
    <ligand>
        <name>[4Fe-4S] cluster</name>
        <dbReference type="ChEBI" id="CHEBI:49883"/>
        <label>1</label>
        <note>ligand shared between dimeric partners</note>
    </ligand>
</feature>
<dbReference type="GO" id="GO:0050418">
    <property type="term" value="F:hydroxylamine reductase activity"/>
    <property type="evidence" value="ECO:0007669"/>
    <property type="project" value="TreeGrafter"/>
</dbReference>
<dbReference type="EMBL" id="CP064788">
    <property type="protein sequence ID" value="QSG10136.1"/>
    <property type="molecule type" value="Genomic_DNA"/>
</dbReference>
<feature type="binding site" evidence="14">
    <location>
        <position position="57"/>
    </location>
    <ligand>
        <name>[4Fe-4S] cluster</name>
        <dbReference type="ChEBI" id="CHEBI:49883"/>
        <label>2</label>
    </ligand>
</feature>
<dbReference type="InterPro" id="IPR016101">
    <property type="entry name" value="CO_DH_a-bundle"/>
</dbReference>
<dbReference type="EC" id="1.2.7.4" evidence="13"/>
<evidence type="ECO:0000313" key="16">
    <source>
        <dbReference type="EMBL" id="QSG10136.1"/>
    </source>
</evidence>
<dbReference type="PANTHER" id="PTHR30109:SF4">
    <property type="entry name" value="CARBON MONOXIDE DEHYDROGENASE"/>
    <property type="match status" value="1"/>
</dbReference>
<organism evidence="16 17">
    <name type="scientific">Halapricum desulfuricans</name>
    <dbReference type="NCBI Taxonomy" id="2841257"/>
    <lineage>
        <taxon>Archaea</taxon>
        <taxon>Methanobacteriati</taxon>
        <taxon>Methanobacteriota</taxon>
        <taxon>Stenosarchaea group</taxon>
        <taxon>Halobacteria</taxon>
        <taxon>Halobacteriales</taxon>
        <taxon>Haloarculaceae</taxon>
        <taxon>Halapricum</taxon>
    </lineage>
</organism>
<evidence type="ECO:0000256" key="2">
    <source>
        <dbReference type="ARBA" id="ARBA00002452"/>
    </source>
</evidence>
<dbReference type="KEGG" id="hds:HSR122_2762"/>
<feature type="binding site" evidence="14">
    <location>
        <position position="45"/>
    </location>
    <ligand>
        <name>[4Fe-4S] cluster</name>
        <dbReference type="ChEBI" id="CHEBI:49883"/>
        <label>1</label>
        <note>ligand shared between dimeric partners</note>
    </ligand>
</feature>
<feature type="binding site" evidence="14">
    <location>
        <position position="457"/>
    </location>
    <ligand>
        <name>[Ni-4Fe-4S] cluster</name>
        <dbReference type="ChEBI" id="CHEBI:47739"/>
    </ligand>
</feature>
<dbReference type="Gene3D" id="3.40.50.2030">
    <property type="match status" value="2"/>
</dbReference>
<comment type="catalytic activity">
    <reaction evidence="12 13">
        <text>CO + 2 oxidized [2Fe-2S]-[ferredoxin] + H2O = 2 reduced [2Fe-2S]-[ferredoxin] + CO2 + 2 H(+)</text>
        <dbReference type="Rhea" id="RHEA:21040"/>
        <dbReference type="Rhea" id="RHEA-COMP:10000"/>
        <dbReference type="Rhea" id="RHEA-COMP:10001"/>
        <dbReference type="ChEBI" id="CHEBI:15377"/>
        <dbReference type="ChEBI" id="CHEBI:15378"/>
        <dbReference type="ChEBI" id="CHEBI:16526"/>
        <dbReference type="ChEBI" id="CHEBI:17245"/>
        <dbReference type="ChEBI" id="CHEBI:33737"/>
        <dbReference type="ChEBI" id="CHEBI:33738"/>
        <dbReference type="EC" id="1.2.7.4"/>
    </reaction>
</comment>
<feature type="binding site" evidence="14">
    <location>
        <position position="487"/>
    </location>
    <ligand>
        <name>[Ni-4Fe-4S] cluster</name>
        <dbReference type="ChEBI" id="CHEBI:47739"/>
    </ligand>
</feature>
<comment type="cofactor">
    <cofactor evidence="11">
        <name>[Ni-4Fe-5S] cluster</name>
        <dbReference type="ChEBI" id="CHEBI:177874"/>
    </cofactor>
</comment>
<evidence type="ECO:0000256" key="13">
    <source>
        <dbReference type="PIRNR" id="PIRNR005023"/>
    </source>
</evidence>
<dbReference type="GeneID" id="68853355"/>
<dbReference type="InterPro" id="IPR010047">
    <property type="entry name" value="CODH"/>
</dbReference>
<keyword evidence="7 13" id="KW-0479">Metal-binding</keyword>
<name>A0A897NIK8_9EURY</name>
<evidence type="ECO:0000256" key="10">
    <source>
        <dbReference type="ARBA" id="ARBA00023014"/>
    </source>
</evidence>
<evidence type="ECO:0000313" key="17">
    <source>
        <dbReference type="Proteomes" id="UP000662973"/>
    </source>
</evidence>
<keyword evidence="10 13" id="KW-0411">Iron-sulfur</keyword>
<dbReference type="GO" id="GO:0043885">
    <property type="term" value="F:anaerobic carbon-monoxide dehydrogenase activity"/>
    <property type="evidence" value="ECO:0007669"/>
    <property type="project" value="UniProtKB-UniRule"/>
</dbReference>
<keyword evidence="8 13" id="KW-0560">Oxidoreductase</keyword>
<keyword evidence="9 13" id="KW-0408">Iron</keyword>
<evidence type="ECO:0000256" key="4">
    <source>
        <dbReference type="ARBA" id="ARBA00011738"/>
    </source>
</evidence>
<keyword evidence="5 13" id="KW-0004">4Fe-4S</keyword>
<evidence type="ECO:0000256" key="9">
    <source>
        <dbReference type="ARBA" id="ARBA00023004"/>
    </source>
</evidence>
<evidence type="ECO:0000256" key="11">
    <source>
        <dbReference type="ARBA" id="ARBA00034454"/>
    </source>
</evidence>
<evidence type="ECO:0000256" key="6">
    <source>
        <dbReference type="ARBA" id="ARBA00022596"/>
    </source>
</evidence>
<evidence type="ECO:0000256" key="5">
    <source>
        <dbReference type="ARBA" id="ARBA00022485"/>
    </source>
</evidence>
<reference evidence="16 17" key="1">
    <citation type="submission" date="2020-11" db="EMBL/GenBank/DDBJ databases">
        <title>Carbohydrate-dependent, anaerobic sulfur respiration: A novel catabolism in halophilic archaea.</title>
        <authorList>
            <person name="Sorokin D.Y."/>
            <person name="Messina E."/>
            <person name="Smedile F."/>
            <person name="La Cono V."/>
            <person name="Hallsworth J.E."/>
            <person name="Yakimov M.M."/>
        </authorList>
    </citation>
    <scope>NUCLEOTIDE SEQUENCE [LARGE SCALE GENOMIC DNA]</scope>
    <source>
        <strain evidence="16 17">HSR12-2</strain>
    </source>
</reference>
<feature type="binding site" evidence="14">
    <location>
        <position position="54"/>
    </location>
    <ligand>
        <name>[4Fe-4S] cluster</name>
        <dbReference type="ChEBI" id="CHEBI:49883"/>
        <label>2</label>
    </ligand>
</feature>
<evidence type="ECO:0000256" key="12">
    <source>
        <dbReference type="ARBA" id="ARBA00048733"/>
    </source>
</evidence>
<evidence type="ECO:0000256" key="7">
    <source>
        <dbReference type="ARBA" id="ARBA00022723"/>
    </source>
</evidence>
<dbReference type="InterPro" id="IPR004137">
    <property type="entry name" value="HCP/CODH"/>
</dbReference>
<feature type="binding site" evidence="14">
    <location>
        <position position="62"/>
    </location>
    <ligand>
        <name>[4Fe-4S] cluster</name>
        <dbReference type="ChEBI" id="CHEBI:49883"/>
        <label>2</label>
    </ligand>
</feature>
<dbReference type="Pfam" id="PF03063">
    <property type="entry name" value="Prismane"/>
    <property type="match status" value="1"/>
</dbReference>
<dbReference type="GO" id="GO:0016151">
    <property type="term" value="F:nickel cation binding"/>
    <property type="evidence" value="ECO:0007669"/>
    <property type="project" value="InterPro"/>
</dbReference>
<keyword evidence="6 14" id="KW-0533">Nickel</keyword>
<dbReference type="PIRSF" id="PIRSF005023">
    <property type="entry name" value="CODH"/>
    <property type="match status" value="1"/>
</dbReference>
<sequence>MSGDEPADPVIDFGPAGSEDRTMEVQREIDYEMPADRLEESQPQCPFGVAGSCCDICYMGPCRVSDDDQYGQDRGVCGATPGTVVSRNLYREIAGGVSAHSHHAREAVELLEDIAEENAADYEIKDERKLRDIAEDLGLDADGDVNEVAKRVAETAKEDFAPGGGETLNWVERMPAEQREHLDEQDLLPLSSVDQQASRALAQTHQGNDSDTGHILKSALSAGVADGYAGLTMATDLQDVIFGTPTPTNATAHLGVLEEDQVNLAVHGHSPELSEMVVKAAQELEEEAYEVGAEGINLVGICCTGNELAERHGIPLAAHSLQSELAITTGAVDAMVVDIQCIWPGISDLMECHHTRLITTMDYVRMREATHIPFEEETAMEDAKEIVRQAIEGYEDRQRRQKYDVNIPDRSQEAVVGFSDTALLDVLETIDPDNPAQPIVDAIQSGQLRGIVGIVGCPNPKMREAQMSENLIENLLAADVLPVVTGCIGHIMAQGGYLDPGTVDELAGDGIRDLLYTLGDAAGLDGPLPPVLHMGSCVDNSRIGNVIRAISEGSGIPTRDLPVAASAPELIAEKAVSIGTWALSLGLPLHTAPGLRIEASDAVTQTLTEDLKDITGGHLIQDETPDGAAEKLIDALDERREPLLNASAAGASEGTAADDD</sequence>
<dbReference type="GO" id="GO:0042542">
    <property type="term" value="P:response to hydrogen peroxide"/>
    <property type="evidence" value="ECO:0007669"/>
    <property type="project" value="TreeGrafter"/>
</dbReference>
<evidence type="ECO:0000256" key="15">
    <source>
        <dbReference type="SAM" id="MobiDB-lite"/>
    </source>
</evidence>
<accession>A0A897NIK8</accession>
<feature type="region of interest" description="Disordered" evidence="15">
    <location>
        <begin position="1"/>
        <end position="23"/>
    </location>
</feature>
<dbReference type="Gene3D" id="1.20.1270.30">
    <property type="match status" value="1"/>
</dbReference>
<dbReference type="GO" id="GO:0051539">
    <property type="term" value="F:4 iron, 4 sulfur cluster binding"/>
    <property type="evidence" value="ECO:0007669"/>
    <property type="project" value="UniProtKB-UniRule"/>
</dbReference>
<feature type="binding site" evidence="14">
    <location>
        <position position="77"/>
    </location>
    <ligand>
        <name>[4Fe-4S] cluster</name>
        <dbReference type="ChEBI" id="CHEBI:49883"/>
        <label>2</label>
    </ligand>
</feature>
<evidence type="ECO:0000256" key="8">
    <source>
        <dbReference type="ARBA" id="ARBA00023002"/>
    </source>
</evidence>
<dbReference type="AlphaFoldDB" id="A0A897NIK8"/>
<comment type="function">
    <text evidence="2">CODH oxidizes carbon monoxide coupled, via CooF, to the reduction of a hydrogen cation by a hydrogenase (possibly CooH).</text>
</comment>
<comment type="cofactor">
    <cofactor evidence="1">
        <name>[4Fe-4S] cluster</name>
        <dbReference type="ChEBI" id="CHEBI:49883"/>
    </cofactor>
</comment>
<dbReference type="PANTHER" id="PTHR30109">
    <property type="entry name" value="HYDROXYLAMINE REDUCTASE"/>
    <property type="match status" value="1"/>
</dbReference>
<dbReference type="GO" id="GO:0004601">
    <property type="term" value="F:peroxidase activity"/>
    <property type="evidence" value="ECO:0007669"/>
    <property type="project" value="TreeGrafter"/>
</dbReference>
<feature type="binding site" evidence="14">
    <location>
        <position position="269"/>
    </location>
    <ligand>
        <name>[Ni-4Fe-4S] cluster</name>
        <dbReference type="ChEBI" id="CHEBI:47739"/>
    </ligand>
</feature>
<dbReference type="SUPFAM" id="SSF56821">
    <property type="entry name" value="Prismane protein-like"/>
    <property type="match status" value="1"/>
</dbReference>
<proteinExistence type="inferred from homology"/>
<comment type="subunit">
    <text evidence="4">Homodimer.</text>
</comment>
<feature type="binding site" evidence="14">
    <location>
        <position position="341"/>
    </location>
    <ligand>
        <name>[Ni-4Fe-4S] cluster</name>
        <dbReference type="ChEBI" id="CHEBI:47739"/>
    </ligand>
</feature>
<comment type="similarity">
    <text evidence="3">Belongs to the Ni-containing carbon monoxide dehydrogenase family.</text>
</comment>
<evidence type="ECO:0000256" key="3">
    <source>
        <dbReference type="ARBA" id="ARBA00010689"/>
    </source>
</evidence>
<dbReference type="InterPro" id="IPR011254">
    <property type="entry name" value="Prismane-like_sf"/>
</dbReference>
<evidence type="ECO:0000256" key="14">
    <source>
        <dbReference type="PIRSR" id="PIRSR005023-1"/>
    </source>
</evidence>
<protein>
    <recommendedName>
        <fullName evidence="13">Carbon monoxide dehydrogenase</fullName>
        <ecNumber evidence="13">1.2.7.4</ecNumber>
    </recommendedName>
</protein>
<dbReference type="NCBIfam" id="TIGR01702">
    <property type="entry name" value="CO_DH_cata"/>
    <property type="match status" value="1"/>
</dbReference>
<gene>
    <name evidence="16" type="ORF">HSR122_2762</name>
</gene>
<dbReference type="GO" id="GO:0006091">
    <property type="term" value="P:generation of precursor metabolites and energy"/>
    <property type="evidence" value="ECO:0007669"/>
    <property type="project" value="InterPro"/>
</dbReference>
<dbReference type="Proteomes" id="UP000662973">
    <property type="component" value="Chromosome"/>
</dbReference>